<reference evidence="1 2" key="1">
    <citation type="submission" date="2021-06" db="EMBL/GenBank/DDBJ databases">
        <authorList>
            <person name="Palmer J.M."/>
        </authorList>
    </citation>
    <scope>NUCLEOTIDE SEQUENCE [LARGE SCALE GENOMIC DNA]</scope>
    <source>
        <strain evidence="2">if_2019</strain>
        <tissue evidence="1">Muscle</tissue>
    </source>
</reference>
<dbReference type="EMBL" id="JAHRIQ010023639">
    <property type="protein sequence ID" value="MEQ2228269.1"/>
    <property type="molecule type" value="Genomic_DNA"/>
</dbReference>
<organism evidence="1 2">
    <name type="scientific">Ilyodon furcidens</name>
    <name type="common">goldbreast splitfin</name>
    <dbReference type="NCBI Taxonomy" id="33524"/>
    <lineage>
        <taxon>Eukaryota</taxon>
        <taxon>Metazoa</taxon>
        <taxon>Chordata</taxon>
        <taxon>Craniata</taxon>
        <taxon>Vertebrata</taxon>
        <taxon>Euteleostomi</taxon>
        <taxon>Actinopterygii</taxon>
        <taxon>Neopterygii</taxon>
        <taxon>Teleostei</taxon>
        <taxon>Neoteleostei</taxon>
        <taxon>Acanthomorphata</taxon>
        <taxon>Ovalentaria</taxon>
        <taxon>Atherinomorphae</taxon>
        <taxon>Cyprinodontiformes</taxon>
        <taxon>Goodeidae</taxon>
        <taxon>Ilyodon</taxon>
    </lineage>
</organism>
<evidence type="ECO:0000313" key="2">
    <source>
        <dbReference type="Proteomes" id="UP001482620"/>
    </source>
</evidence>
<keyword evidence="2" id="KW-1185">Reference proteome</keyword>
<comment type="caution">
    <text evidence="1">The sequence shown here is derived from an EMBL/GenBank/DDBJ whole genome shotgun (WGS) entry which is preliminary data.</text>
</comment>
<name>A0ABV0T718_9TELE</name>
<protein>
    <submittedName>
        <fullName evidence="1">Uncharacterized protein</fullName>
    </submittedName>
</protein>
<evidence type="ECO:0000313" key="1">
    <source>
        <dbReference type="EMBL" id="MEQ2228269.1"/>
    </source>
</evidence>
<gene>
    <name evidence="1" type="ORF">ILYODFUR_007323</name>
</gene>
<proteinExistence type="predicted"/>
<accession>A0ABV0T718</accession>
<sequence length="100" mass="11426">MFFMTRNISKQPHWSLLSFSQLTSSAEQQVGEGQWCFALFSIQPEKTPATASIGVCMWLKAVRVDKMANQDFCRLNFDGTYGRKKVTFSPHSSGLCKYKY</sequence>
<dbReference type="Proteomes" id="UP001482620">
    <property type="component" value="Unassembled WGS sequence"/>
</dbReference>